<evidence type="ECO:0000256" key="1">
    <source>
        <dbReference type="SAM" id="Phobius"/>
    </source>
</evidence>
<keyword evidence="4" id="KW-0808">Transferase</keyword>
<feature type="domain" description="Acyltransferase 3" evidence="2">
    <location>
        <begin position="22"/>
        <end position="367"/>
    </location>
</feature>
<keyword evidence="1" id="KW-0812">Transmembrane</keyword>
<dbReference type="GO" id="GO:0016746">
    <property type="term" value="F:acyltransferase activity"/>
    <property type="evidence" value="ECO:0007669"/>
    <property type="project" value="UniProtKB-KW"/>
</dbReference>
<keyword evidence="1" id="KW-1133">Transmembrane helix</keyword>
<feature type="transmembrane region" description="Helical" evidence="1">
    <location>
        <begin position="169"/>
        <end position="191"/>
    </location>
</feature>
<feature type="transmembrane region" description="Helical" evidence="1">
    <location>
        <begin position="284"/>
        <end position="303"/>
    </location>
</feature>
<feature type="transmembrane region" description="Helical" evidence="1">
    <location>
        <begin position="260"/>
        <end position="278"/>
    </location>
</feature>
<feature type="transmembrane region" description="Helical" evidence="1">
    <location>
        <begin position="382"/>
        <end position="402"/>
    </location>
</feature>
<dbReference type="InterPro" id="IPR043968">
    <property type="entry name" value="SGNH"/>
</dbReference>
<comment type="caution">
    <text evidence="4">The sequence shown here is derived from an EMBL/GenBank/DDBJ whole genome shotgun (WGS) entry which is preliminary data.</text>
</comment>
<feature type="transmembrane region" description="Helical" evidence="1">
    <location>
        <begin position="310"/>
        <end position="330"/>
    </location>
</feature>
<evidence type="ECO:0000259" key="2">
    <source>
        <dbReference type="Pfam" id="PF01757"/>
    </source>
</evidence>
<dbReference type="Pfam" id="PF01757">
    <property type="entry name" value="Acyl_transf_3"/>
    <property type="match status" value="1"/>
</dbReference>
<evidence type="ECO:0000313" key="5">
    <source>
        <dbReference type="Proteomes" id="UP000886476"/>
    </source>
</evidence>
<proteinExistence type="predicted"/>
<reference evidence="4" key="1">
    <citation type="submission" date="2020-05" db="EMBL/GenBank/DDBJ databases">
        <title>Nod-independent and nitrogen-fixing Bradyrhizobium aeschynomene sp. nov. isolated from nodules of Aeschynomene indica.</title>
        <authorList>
            <person name="Zhang Z."/>
        </authorList>
    </citation>
    <scope>NUCLEOTIDE SEQUENCE</scope>
    <source>
        <strain evidence="4">83012</strain>
    </source>
</reference>
<sequence length="680" mass="75776">MHSPVETHHARDSIHGALYRPDIDGLRAVAVVSVVAFHAFPNTLRSGFVGVDIFFVISGFLITSIILGGMQGGTFSFQTFYARRIKRIFPALALVLAGSVLAGALLLLPDDFRLLGKHVAAGAGFVSNFALWQEANYFDVAADTKILLHLWSLGIEEQFYLLWPALIWIAWRLRLNLFTVFVAVFAASLFYSIKATPSNPAAAFYSPAARFWELSAGSILAYLAFSTPRAAAWIENGIATVLASVLFERGAVDEKKIYRDFVSVVAIALIAASVLMITRRQEFPGWWALMPVAGSYLAILAGPGALLNRVLLSNPVMVWIGLISYPLYLWHWPLLTFARIHYGASPAPQAVLAFLVAASVGLAWATYQFVEKPIRFGARRVWAVPGLAMAMIAIGGCGLLVFEMQGLPGRLNDENKREYAAYFYGGSPLIQAEAQDIMQNRCNFYAWDSPVPTLAPRKAIDPSCYMRHSDKSVLILGDSNAADLYYGLNEVLPKDVSVLLIHSSGCQVSPIIQHIVETHHCNMANHFALRRIEADPPDVLLLSSNNSFDIEYIRKFSMMVKGYGVKKVLVLGQRPHWKRFLHKIILDEYWKSTPRYIPGHLDEELMSFTQKFQSQLKRDEPFDFVDEMQPFCSAEGCLTFLGDNRREGLITADTVHLRPFASVWLARRQLAPLILRSLGN</sequence>
<dbReference type="Proteomes" id="UP000886476">
    <property type="component" value="Unassembled WGS sequence"/>
</dbReference>
<feature type="domain" description="SGNH" evidence="3">
    <location>
        <begin position="463"/>
        <end position="667"/>
    </location>
</feature>
<protein>
    <submittedName>
        <fullName evidence="4">Acyltransferase</fullName>
    </submittedName>
</protein>
<keyword evidence="1" id="KW-0472">Membrane</keyword>
<dbReference type="InterPro" id="IPR050879">
    <property type="entry name" value="Acyltransferase_3"/>
</dbReference>
<feature type="transmembrane region" description="Helical" evidence="1">
    <location>
        <begin position="47"/>
        <end position="67"/>
    </location>
</feature>
<dbReference type="PANTHER" id="PTHR23028:SF53">
    <property type="entry name" value="ACYL_TRANSF_3 DOMAIN-CONTAINING PROTEIN"/>
    <property type="match status" value="1"/>
</dbReference>
<keyword evidence="5" id="KW-1185">Reference proteome</keyword>
<feature type="transmembrane region" description="Helical" evidence="1">
    <location>
        <begin position="88"/>
        <end position="108"/>
    </location>
</feature>
<dbReference type="EMBL" id="JABFDN010000002">
    <property type="protein sequence ID" value="NPU65153.1"/>
    <property type="molecule type" value="Genomic_DNA"/>
</dbReference>
<evidence type="ECO:0000259" key="3">
    <source>
        <dbReference type="Pfam" id="PF19040"/>
    </source>
</evidence>
<accession>A0ABX2CAN0</accession>
<keyword evidence="4" id="KW-0012">Acyltransferase</keyword>
<dbReference type="PANTHER" id="PTHR23028">
    <property type="entry name" value="ACETYLTRANSFERASE"/>
    <property type="match status" value="1"/>
</dbReference>
<organism evidence="4 5">
    <name type="scientific">Bradyrhizobium aeschynomenes</name>
    <dbReference type="NCBI Taxonomy" id="2734909"/>
    <lineage>
        <taxon>Bacteria</taxon>
        <taxon>Pseudomonadati</taxon>
        <taxon>Pseudomonadota</taxon>
        <taxon>Alphaproteobacteria</taxon>
        <taxon>Hyphomicrobiales</taxon>
        <taxon>Nitrobacteraceae</taxon>
        <taxon>Bradyrhizobium</taxon>
    </lineage>
</organism>
<name>A0ABX2CAN0_9BRAD</name>
<evidence type="ECO:0000313" key="4">
    <source>
        <dbReference type="EMBL" id="NPU65153.1"/>
    </source>
</evidence>
<feature type="transmembrane region" description="Helical" evidence="1">
    <location>
        <begin position="350"/>
        <end position="370"/>
    </location>
</feature>
<dbReference type="InterPro" id="IPR002656">
    <property type="entry name" value="Acyl_transf_3_dom"/>
</dbReference>
<dbReference type="Pfam" id="PF19040">
    <property type="entry name" value="SGNH"/>
    <property type="match status" value="1"/>
</dbReference>
<dbReference type="RefSeq" id="WP_172110226.1">
    <property type="nucleotide sequence ID" value="NZ_JABFDM010000019.1"/>
</dbReference>
<gene>
    <name evidence="4" type="ORF">HL667_09125</name>
</gene>